<evidence type="ECO:0000259" key="1">
    <source>
        <dbReference type="Pfam" id="PF12682"/>
    </source>
</evidence>
<name>A0A1N6WRK4_9FIRM</name>
<dbReference type="GO" id="GO:0016651">
    <property type="term" value="F:oxidoreductase activity, acting on NAD(P)H"/>
    <property type="evidence" value="ECO:0007669"/>
    <property type="project" value="UniProtKB-ARBA"/>
</dbReference>
<accession>A0A1N6WRK4</accession>
<dbReference type="InterPro" id="IPR008254">
    <property type="entry name" value="Flavodoxin/NO_synth"/>
</dbReference>
<dbReference type="Gene3D" id="3.40.50.360">
    <property type="match status" value="1"/>
</dbReference>
<dbReference type="Pfam" id="PF12682">
    <property type="entry name" value="Flavodoxin_4"/>
    <property type="match status" value="1"/>
</dbReference>
<dbReference type="InterPro" id="IPR029039">
    <property type="entry name" value="Flavoprotein-like_sf"/>
</dbReference>
<evidence type="ECO:0000313" key="3">
    <source>
        <dbReference type="Proteomes" id="UP000185669"/>
    </source>
</evidence>
<dbReference type="PANTHER" id="PTHR39201:SF1">
    <property type="entry name" value="FLAVODOXIN-LIKE DOMAIN-CONTAINING PROTEIN"/>
    <property type="match status" value="1"/>
</dbReference>
<organism evidence="2 3">
    <name type="scientific">Halanaerobium kushneri</name>
    <dbReference type="NCBI Taxonomy" id="56779"/>
    <lineage>
        <taxon>Bacteria</taxon>
        <taxon>Bacillati</taxon>
        <taxon>Bacillota</taxon>
        <taxon>Clostridia</taxon>
        <taxon>Halanaerobiales</taxon>
        <taxon>Halanaerobiaceae</taxon>
        <taxon>Halanaerobium</taxon>
    </lineage>
</organism>
<dbReference type="OrthoDB" id="9806505at2"/>
<dbReference type="GO" id="GO:0010181">
    <property type="term" value="F:FMN binding"/>
    <property type="evidence" value="ECO:0007669"/>
    <property type="project" value="InterPro"/>
</dbReference>
<dbReference type="STRING" id="56779.SAMN05421834_11045"/>
<protein>
    <submittedName>
        <fullName evidence="2">Flavodoxin</fullName>
    </submittedName>
</protein>
<dbReference type="Proteomes" id="UP000185669">
    <property type="component" value="Unassembled WGS sequence"/>
</dbReference>
<proteinExistence type="predicted"/>
<gene>
    <name evidence="2" type="ORF">SAMN05421834_11045</name>
</gene>
<dbReference type="EMBL" id="FTNC01000010">
    <property type="protein sequence ID" value="SIQ92700.1"/>
    <property type="molecule type" value="Genomic_DNA"/>
</dbReference>
<evidence type="ECO:0000313" key="2">
    <source>
        <dbReference type="EMBL" id="SIQ92700.1"/>
    </source>
</evidence>
<dbReference type="SUPFAM" id="SSF52218">
    <property type="entry name" value="Flavoproteins"/>
    <property type="match status" value="1"/>
</dbReference>
<feature type="domain" description="Flavodoxin-like" evidence="1">
    <location>
        <begin position="5"/>
        <end position="119"/>
    </location>
</feature>
<reference evidence="3" key="1">
    <citation type="submission" date="2017-01" db="EMBL/GenBank/DDBJ databases">
        <authorList>
            <person name="Varghese N."/>
            <person name="Submissions S."/>
        </authorList>
    </citation>
    <scope>NUCLEOTIDE SEQUENCE [LARGE SCALE GENOMIC DNA]</scope>
    <source>
        <strain evidence="3">ATCC 700103</strain>
    </source>
</reference>
<keyword evidence="3" id="KW-1185">Reference proteome</keyword>
<sequence length="146" mass="16842">MRLLAQHIEEETGGDVFKIVVEDLYSSNYDICLERAADELADNARPELSNNLDSIADYDIIFLGYPNWWSTLPMPVLTFLDNHDFSDKIVVPFCTHGTGGIGRSIRDLNRILSEADIREEFNVYRPYVETARPDLLQWLKDLNINY</sequence>
<dbReference type="PANTHER" id="PTHR39201">
    <property type="entry name" value="EXPORTED PROTEIN-RELATED"/>
    <property type="match status" value="1"/>
</dbReference>
<dbReference type="RefSeq" id="WP_076544888.1">
    <property type="nucleotide sequence ID" value="NZ_FTNC01000010.1"/>
</dbReference>
<dbReference type="AlphaFoldDB" id="A0A1N6WRK4"/>